<evidence type="ECO:0000256" key="7">
    <source>
        <dbReference type="ARBA" id="ARBA00023204"/>
    </source>
</evidence>
<evidence type="ECO:0000256" key="4">
    <source>
        <dbReference type="ARBA" id="ARBA00022603"/>
    </source>
</evidence>
<dbReference type="Gene3D" id="3.30.160.70">
    <property type="entry name" value="Methylated DNA-protein cysteine methyltransferase domain"/>
    <property type="match status" value="1"/>
</dbReference>
<gene>
    <name evidence="10" type="ORF">DW352_11160</name>
</gene>
<dbReference type="InterPro" id="IPR036388">
    <property type="entry name" value="WH-like_DNA-bd_sf"/>
</dbReference>
<keyword evidence="5 10" id="KW-0808">Transferase</keyword>
<dbReference type="InterPro" id="IPR001497">
    <property type="entry name" value="MethylDNA_cys_MeTrfase_AS"/>
</dbReference>
<dbReference type="NCBIfam" id="TIGR00589">
    <property type="entry name" value="ogt"/>
    <property type="match status" value="1"/>
</dbReference>
<dbReference type="InterPro" id="IPR036631">
    <property type="entry name" value="MGMT_N_sf"/>
</dbReference>
<name>A0A345ZVS3_9HYPH</name>
<keyword evidence="6" id="KW-0227">DNA damage</keyword>
<dbReference type="InterPro" id="IPR036217">
    <property type="entry name" value="MethylDNA_cys_MeTrfase_DNAb"/>
</dbReference>
<dbReference type="EMBL" id="CP031417">
    <property type="protein sequence ID" value="AXK81020.1"/>
    <property type="molecule type" value="Genomic_DNA"/>
</dbReference>
<dbReference type="SUPFAM" id="SSF46767">
    <property type="entry name" value="Methylated DNA-protein cysteine methyltransferase, C-terminal domain"/>
    <property type="match status" value="1"/>
</dbReference>
<sequence>MPALDFTIFDTAIGACGIVWSARGVFAVQMPEADAATTRARLIKRYPQALEALPPAPIRHAIDGVVALLAGEARDLADIVIDDDDTPPFNKRVYAVARAIPPGKTLTYGEVAERLGDKALSRAVGQALGENPVPIIMPCHRVLAAGGKSGGFSAAGGVATKLQLLTIEGAQPGGPTLFDHLPLAARR</sequence>
<feature type="domain" description="Methylated-DNA-[protein]-cysteine S-methyltransferase DNA binding" evidence="9">
    <location>
        <begin position="88"/>
        <end position="169"/>
    </location>
</feature>
<comment type="catalytic activity">
    <reaction evidence="8">
        <text>a 6-O-methyl-2'-deoxyguanosine in DNA + L-cysteinyl-[protein] = S-methyl-L-cysteinyl-[protein] + a 2'-deoxyguanosine in DNA</text>
        <dbReference type="Rhea" id="RHEA:24000"/>
        <dbReference type="Rhea" id="RHEA-COMP:10131"/>
        <dbReference type="Rhea" id="RHEA-COMP:10132"/>
        <dbReference type="Rhea" id="RHEA-COMP:11367"/>
        <dbReference type="Rhea" id="RHEA-COMP:11368"/>
        <dbReference type="ChEBI" id="CHEBI:29950"/>
        <dbReference type="ChEBI" id="CHEBI:82612"/>
        <dbReference type="ChEBI" id="CHEBI:85445"/>
        <dbReference type="ChEBI" id="CHEBI:85448"/>
        <dbReference type="EC" id="2.1.1.63"/>
    </reaction>
</comment>
<evidence type="ECO:0000256" key="1">
    <source>
        <dbReference type="ARBA" id="ARBA00001286"/>
    </source>
</evidence>
<dbReference type="SUPFAM" id="SSF53155">
    <property type="entry name" value="Methylated DNA-protein cysteine methyltransferase domain"/>
    <property type="match status" value="1"/>
</dbReference>
<dbReference type="GO" id="GO:0006281">
    <property type="term" value="P:DNA repair"/>
    <property type="evidence" value="ECO:0007669"/>
    <property type="project" value="UniProtKB-KW"/>
</dbReference>
<dbReference type="Gene3D" id="1.10.10.10">
    <property type="entry name" value="Winged helix-like DNA-binding domain superfamily/Winged helix DNA-binding domain"/>
    <property type="match status" value="1"/>
</dbReference>
<keyword evidence="11" id="KW-1185">Reference proteome</keyword>
<comment type="catalytic activity">
    <reaction evidence="1">
        <text>a 4-O-methyl-thymidine in DNA + L-cysteinyl-[protein] = a thymidine in DNA + S-methyl-L-cysteinyl-[protein]</text>
        <dbReference type="Rhea" id="RHEA:53428"/>
        <dbReference type="Rhea" id="RHEA-COMP:10131"/>
        <dbReference type="Rhea" id="RHEA-COMP:10132"/>
        <dbReference type="Rhea" id="RHEA-COMP:13555"/>
        <dbReference type="Rhea" id="RHEA-COMP:13556"/>
        <dbReference type="ChEBI" id="CHEBI:29950"/>
        <dbReference type="ChEBI" id="CHEBI:82612"/>
        <dbReference type="ChEBI" id="CHEBI:137386"/>
        <dbReference type="ChEBI" id="CHEBI:137387"/>
        <dbReference type="EC" id="2.1.1.63"/>
    </reaction>
</comment>
<dbReference type="PROSITE" id="PS00374">
    <property type="entry name" value="MGMT"/>
    <property type="match status" value="1"/>
</dbReference>
<organism evidence="10 11">
    <name type="scientific">Pseudolabrys taiwanensis</name>
    <dbReference type="NCBI Taxonomy" id="331696"/>
    <lineage>
        <taxon>Bacteria</taxon>
        <taxon>Pseudomonadati</taxon>
        <taxon>Pseudomonadota</taxon>
        <taxon>Alphaproteobacteria</taxon>
        <taxon>Hyphomicrobiales</taxon>
        <taxon>Xanthobacteraceae</taxon>
        <taxon>Pseudolabrys</taxon>
    </lineage>
</organism>
<dbReference type="GO" id="GO:0003908">
    <property type="term" value="F:methylated-DNA-[protein]-cysteine S-methyltransferase activity"/>
    <property type="evidence" value="ECO:0007669"/>
    <property type="project" value="UniProtKB-EC"/>
</dbReference>
<dbReference type="Proteomes" id="UP000254889">
    <property type="component" value="Chromosome"/>
</dbReference>
<dbReference type="GO" id="GO:0032259">
    <property type="term" value="P:methylation"/>
    <property type="evidence" value="ECO:0007669"/>
    <property type="project" value="UniProtKB-KW"/>
</dbReference>
<evidence type="ECO:0000256" key="2">
    <source>
        <dbReference type="ARBA" id="ARBA00008711"/>
    </source>
</evidence>
<evidence type="ECO:0000313" key="10">
    <source>
        <dbReference type="EMBL" id="AXK81020.1"/>
    </source>
</evidence>
<reference evidence="10 11" key="1">
    <citation type="submission" date="2018-07" db="EMBL/GenBank/DDBJ databases">
        <authorList>
            <person name="Quirk P.G."/>
            <person name="Krulwich T.A."/>
        </authorList>
    </citation>
    <scope>NUCLEOTIDE SEQUENCE [LARGE SCALE GENOMIC DNA]</scope>
    <source>
        <strain evidence="10 11">CC-BB4</strain>
    </source>
</reference>
<dbReference type="CDD" id="cd06445">
    <property type="entry name" value="ATase"/>
    <property type="match status" value="1"/>
</dbReference>
<evidence type="ECO:0000256" key="6">
    <source>
        <dbReference type="ARBA" id="ARBA00022763"/>
    </source>
</evidence>
<accession>A0A345ZVS3</accession>
<keyword evidence="7" id="KW-0234">DNA repair</keyword>
<evidence type="ECO:0000259" key="9">
    <source>
        <dbReference type="Pfam" id="PF01035"/>
    </source>
</evidence>
<dbReference type="RefSeq" id="WP_115691233.1">
    <property type="nucleotide sequence ID" value="NZ_CP031417.1"/>
</dbReference>
<dbReference type="AlphaFoldDB" id="A0A345ZVS3"/>
<protein>
    <recommendedName>
        <fullName evidence="3">methylated-DNA--[protein]-cysteine S-methyltransferase</fullName>
        <ecNumber evidence="3">2.1.1.63</ecNumber>
    </recommendedName>
</protein>
<evidence type="ECO:0000256" key="3">
    <source>
        <dbReference type="ARBA" id="ARBA00011918"/>
    </source>
</evidence>
<evidence type="ECO:0000313" key="11">
    <source>
        <dbReference type="Proteomes" id="UP000254889"/>
    </source>
</evidence>
<evidence type="ECO:0000256" key="8">
    <source>
        <dbReference type="ARBA" id="ARBA00049348"/>
    </source>
</evidence>
<dbReference type="OrthoDB" id="9802228at2"/>
<dbReference type="InterPro" id="IPR014048">
    <property type="entry name" value="MethylDNA_cys_MeTrfase_DNA-bd"/>
</dbReference>
<dbReference type="PANTHER" id="PTHR10815:SF5">
    <property type="entry name" value="METHYLATED-DNA--PROTEIN-CYSTEINE METHYLTRANSFERASE"/>
    <property type="match status" value="1"/>
</dbReference>
<dbReference type="EC" id="2.1.1.63" evidence="3"/>
<dbReference type="KEGG" id="ptaw:DW352_11160"/>
<dbReference type="Pfam" id="PF01035">
    <property type="entry name" value="DNA_binding_1"/>
    <property type="match status" value="1"/>
</dbReference>
<proteinExistence type="inferred from homology"/>
<comment type="similarity">
    <text evidence="2">Belongs to the MGMT family.</text>
</comment>
<evidence type="ECO:0000256" key="5">
    <source>
        <dbReference type="ARBA" id="ARBA00022679"/>
    </source>
</evidence>
<keyword evidence="4 10" id="KW-0489">Methyltransferase</keyword>
<dbReference type="FunFam" id="1.10.10.10:FF:000214">
    <property type="entry name" value="Methylated-DNA--protein-cysteine methyltransferase"/>
    <property type="match status" value="1"/>
</dbReference>
<dbReference type="PANTHER" id="PTHR10815">
    <property type="entry name" value="METHYLATED-DNA--PROTEIN-CYSTEINE METHYLTRANSFERASE"/>
    <property type="match status" value="1"/>
</dbReference>